<protein>
    <submittedName>
        <fullName evidence="2">Uncharacterized protein</fullName>
    </submittedName>
</protein>
<dbReference type="Proteomes" id="UP001141619">
    <property type="component" value="Unassembled WGS sequence"/>
</dbReference>
<evidence type="ECO:0000313" key="3">
    <source>
        <dbReference type="Proteomes" id="UP001141619"/>
    </source>
</evidence>
<feature type="compositionally biased region" description="Basic and acidic residues" evidence="1">
    <location>
        <begin position="27"/>
        <end position="47"/>
    </location>
</feature>
<accession>A0A9X3TY31</accession>
<reference evidence="2" key="1">
    <citation type="submission" date="2022-08" db="EMBL/GenBank/DDBJ databases">
        <authorList>
            <person name="Vandamme P."/>
            <person name="Hettiarachchi A."/>
            <person name="Peeters C."/>
            <person name="Cnockaert M."/>
            <person name="Carlier A."/>
        </authorList>
    </citation>
    <scope>NUCLEOTIDE SEQUENCE</scope>
    <source>
        <strain evidence="2">LMG 31809</strain>
    </source>
</reference>
<feature type="compositionally biased region" description="Low complexity" evidence="1">
    <location>
        <begin position="1"/>
        <end position="24"/>
    </location>
</feature>
<reference evidence="2" key="2">
    <citation type="journal article" date="2023" name="Syst. Appl. Microbiol.">
        <title>Govania unica gen. nov., sp. nov., a rare biosphere bacterium that represents a novel family in the class Alphaproteobacteria.</title>
        <authorList>
            <person name="Vandamme P."/>
            <person name="Peeters C."/>
            <person name="Hettiarachchi A."/>
            <person name="Cnockaert M."/>
            <person name="Carlier A."/>
        </authorList>
    </citation>
    <scope>NUCLEOTIDE SEQUENCE</scope>
    <source>
        <strain evidence="2">LMG 31809</strain>
    </source>
</reference>
<keyword evidence="3" id="KW-1185">Reference proteome</keyword>
<dbReference type="AlphaFoldDB" id="A0A9X3TY31"/>
<dbReference type="RefSeq" id="WP_274943472.1">
    <property type="nucleotide sequence ID" value="NZ_JANWOI010000002.1"/>
</dbReference>
<evidence type="ECO:0000313" key="2">
    <source>
        <dbReference type="EMBL" id="MDA5193778.1"/>
    </source>
</evidence>
<proteinExistence type="predicted"/>
<feature type="compositionally biased region" description="Basic and acidic residues" evidence="1">
    <location>
        <begin position="63"/>
        <end position="75"/>
    </location>
</feature>
<sequence>MDIRGTSSTSYTPPAASGRSGSAESEAETRKTAADSVQERKEAERNAAMRQVAQKQAAAHQSAHRDSHSKVDIRV</sequence>
<organism evidence="2 3">
    <name type="scientific">Govanella unica</name>
    <dbReference type="NCBI Taxonomy" id="2975056"/>
    <lineage>
        <taxon>Bacteria</taxon>
        <taxon>Pseudomonadati</taxon>
        <taxon>Pseudomonadota</taxon>
        <taxon>Alphaproteobacteria</taxon>
        <taxon>Emcibacterales</taxon>
        <taxon>Govanellaceae</taxon>
        <taxon>Govanella</taxon>
    </lineage>
</organism>
<comment type="caution">
    <text evidence="2">The sequence shown here is derived from an EMBL/GenBank/DDBJ whole genome shotgun (WGS) entry which is preliminary data.</text>
</comment>
<gene>
    <name evidence="2" type="ORF">NYP16_07415</name>
</gene>
<name>A0A9X3TY31_9PROT</name>
<feature type="compositionally biased region" description="Low complexity" evidence="1">
    <location>
        <begin position="51"/>
        <end position="61"/>
    </location>
</feature>
<evidence type="ECO:0000256" key="1">
    <source>
        <dbReference type="SAM" id="MobiDB-lite"/>
    </source>
</evidence>
<feature type="region of interest" description="Disordered" evidence="1">
    <location>
        <begin position="1"/>
        <end position="75"/>
    </location>
</feature>
<dbReference type="EMBL" id="JANWOI010000002">
    <property type="protein sequence ID" value="MDA5193778.1"/>
    <property type="molecule type" value="Genomic_DNA"/>
</dbReference>